<dbReference type="EMBL" id="JAKELL010000013">
    <property type="protein sequence ID" value="KAH8994895.1"/>
    <property type="molecule type" value="Genomic_DNA"/>
</dbReference>
<organism evidence="1 2">
    <name type="scientific">Lactarius akahatsu</name>
    <dbReference type="NCBI Taxonomy" id="416441"/>
    <lineage>
        <taxon>Eukaryota</taxon>
        <taxon>Fungi</taxon>
        <taxon>Dikarya</taxon>
        <taxon>Basidiomycota</taxon>
        <taxon>Agaricomycotina</taxon>
        <taxon>Agaricomycetes</taxon>
        <taxon>Russulales</taxon>
        <taxon>Russulaceae</taxon>
        <taxon>Lactarius</taxon>
    </lineage>
</organism>
<evidence type="ECO:0000313" key="1">
    <source>
        <dbReference type="EMBL" id="KAH8994895.1"/>
    </source>
</evidence>
<proteinExistence type="predicted"/>
<dbReference type="Gene3D" id="3.40.50.150">
    <property type="entry name" value="Vaccinia Virus protein VP39"/>
    <property type="match status" value="1"/>
</dbReference>
<keyword evidence="2" id="KW-1185">Reference proteome</keyword>
<reference evidence="1" key="1">
    <citation type="submission" date="2022-01" db="EMBL/GenBank/DDBJ databases">
        <title>Comparative genomics reveals a dynamic genome evolution in the ectomycorrhizal milk-cap (Lactarius) mushrooms.</title>
        <authorList>
            <consortium name="DOE Joint Genome Institute"/>
            <person name="Lebreton A."/>
            <person name="Tang N."/>
            <person name="Kuo A."/>
            <person name="LaButti K."/>
            <person name="Drula E."/>
            <person name="Barry K."/>
            <person name="Clum A."/>
            <person name="Lipzen A."/>
            <person name="Mousain D."/>
            <person name="Ng V."/>
            <person name="Wang R."/>
            <person name="Wang X."/>
            <person name="Dai Y."/>
            <person name="Henrissat B."/>
            <person name="Grigoriev I.V."/>
            <person name="Guerin-Laguette A."/>
            <person name="Yu F."/>
            <person name="Martin F.M."/>
        </authorList>
    </citation>
    <scope>NUCLEOTIDE SEQUENCE</scope>
    <source>
        <strain evidence="1">QP</strain>
    </source>
</reference>
<dbReference type="SUPFAM" id="SSF53335">
    <property type="entry name" value="S-adenosyl-L-methionine-dependent methyltransferases"/>
    <property type="match status" value="1"/>
</dbReference>
<evidence type="ECO:0008006" key="3">
    <source>
        <dbReference type="Google" id="ProtNLM"/>
    </source>
</evidence>
<sequence>MFPTKHSKYPVVAIAKEIHPNVSLPNVALYHDVGYGLRKTRSQRRRAFRLPIVYTNSLADFNSWDNMFMEHLTGGITMHRPVTAPAVVLALGNGFDFWAINAAREWPKSRITAHSLLGMHKDKNEMDALLKLLNLTDRVIYVRGDPARELRLDYPNNTFDMVRLSYCSLNLAETEWYVFLQEVNRVMKPGAVLEVIDEDLLFPGHKPPAAAAEPEGSGPGTRCYPLSELATSDSRSTFTSSIHSVDIRSTTTSSILASSSRDLNHSDGSFSSLHDAFDPLDHSKLTRSWREMLTSRWISASITSVLPFYLTAIFETFRALPALEILMCSCSSLKPSASKHGSHQQMLDPEPFRHLVQATVKHDPDAHVTWLPASEAPTHYVASNMSMHLGRMVAIVTACKEAIWGAYNKLYGNDPRLPYLKSRCDDEEPGRTSVHTVREEFEHHWLNWECDMRSRIDMRSAIHTSFQWDCSPPRDEADYRVRWQRNVERSETEKATSGHSASQPVQRDVVRCVRGFVAWKFGGNVAEHEGGCVG</sequence>
<evidence type="ECO:0000313" key="2">
    <source>
        <dbReference type="Proteomes" id="UP001201163"/>
    </source>
</evidence>
<dbReference type="Proteomes" id="UP001201163">
    <property type="component" value="Unassembled WGS sequence"/>
</dbReference>
<gene>
    <name evidence="1" type="ORF">EDB92DRAFT_1848049</name>
</gene>
<dbReference type="InterPro" id="IPR029063">
    <property type="entry name" value="SAM-dependent_MTases_sf"/>
</dbReference>
<accession>A0AAD4LL29</accession>
<protein>
    <recommendedName>
        <fullName evidence="3">Methyltransferase type 11 domain-containing protein</fullName>
    </recommendedName>
</protein>
<dbReference type="AlphaFoldDB" id="A0AAD4LL29"/>
<name>A0AAD4LL29_9AGAM</name>
<comment type="caution">
    <text evidence="1">The sequence shown here is derived from an EMBL/GenBank/DDBJ whole genome shotgun (WGS) entry which is preliminary data.</text>
</comment>